<dbReference type="PANTHER" id="PTHR11481">
    <property type="entry name" value="IMMUNOGLOBULIN FC RECEPTOR"/>
    <property type="match status" value="1"/>
</dbReference>
<feature type="transmembrane region" description="Helical" evidence="3">
    <location>
        <begin position="173"/>
        <end position="195"/>
    </location>
</feature>
<dbReference type="InterPro" id="IPR013783">
    <property type="entry name" value="Ig-like_fold"/>
</dbReference>
<evidence type="ECO:0000256" key="3">
    <source>
        <dbReference type="SAM" id="Phobius"/>
    </source>
</evidence>
<sequence>MQGFTVSCPSDSWSVYRTTHYEPSPTSCTKPWGTPRGKSCVVDKLLSHDSGEYWCQKVKECSPKVNITIKEKGVILESPLFPVKEGENVTLKCSHKKTEKPTKFFKDGLFLDDVPGSEVVLKDVTKADQGLYSCGNTKDMSPQSFLHVKAKDASQVLPTSAPHEPKENPLHRILISLGLFLLYTVILCISISIYCKCTRARAELKQQESEMVSLRTIT</sequence>
<evidence type="ECO:0000313" key="5">
    <source>
        <dbReference type="EMBL" id="KAK7909580.1"/>
    </source>
</evidence>
<dbReference type="PANTHER" id="PTHR11481:SF64">
    <property type="entry name" value="FC RECEPTOR-LIKE PROTEIN 4"/>
    <property type="match status" value="1"/>
</dbReference>
<proteinExistence type="predicted"/>
<evidence type="ECO:0000256" key="1">
    <source>
        <dbReference type="ARBA" id="ARBA00022729"/>
    </source>
</evidence>
<dbReference type="EMBL" id="JBBPFD010000010">
    <property type="protein sequence ID" value="KAK7909580.1"/>
    <property type="molecule type" value="Genomic_DNA"/>
</dbReference>
<feature type="domain" description="Ig-like" evidence="4">
    <location>
        <begin position="63"/>
        <end position="134"/>
    </location>
</feature>
<gene>
    <name evidence="5" type="ORF">WMY93_014264</name>
</gene>
<evidence type="ECO:0000259" key="4">
    <source>
        <dbReference type="PROSITE" id="PS50835"/>
    </source>
</evidence>
<dbReference type="GO" id="GO:0006955">
    <property type="term" value="P:immune response"/>
    <property type="evidence" value="ECO:0007669"/>
    <property type="project" value="TreeGrafter"/>
</dbReference>
<keyword evidence="3" id="KW-1133">Transmembrane helix</keyword>
<evidence type="ECO:0000256" key="2">
    <source>
        <dbReference type="ARBA" id="ARBA00023157"/>
    </source>
</evidence>
<dbReference type="InterPro" id="IPR003598">
    <property type="entry name" value="Ig_sub2"/>
</dbReference>
<keyword evidence="2" id="KW-1015">Disulfide bond</keyword>
<keyword evidence="3" id="KW-0472">Membrane</keyword>
<protein>
    <recommendedName>
        <fullName evidence="4">Ig-like domain-containing protein</fullName>
    </recommendedName>
</protein>
<dbReference type="InterPro" id="IPR036179">
    <property type="entry name" value="Ig-like_dom_sf"/>
</dbReference>
<evidence type="ECO:0000313" key="6">
    <source>
        <dbReference type="Proteomes" id="UP001460270"/>
    </source>
</evidence>
<dbReference type="SUPFAM" id="SSF48726">
    <property type="entry name" value="Immunoglobulin"/>
    <property type="match status" value="1"/>
</dbReference>
<dbReference type="PROSITE" id="PS50835">
    <property type="entry name" value="IG_LIKE"/>
    <property type="match status" value="1"/>
</dbReference>
<dbReference type="InterPro" id="IPR050488">
    <property type="entry name" value="Ig_Fc_receptor"/>
</dbReference>
<comment type="caution">
    <text evidence="5">The sequence shown here is derived from an EMBL/GenBank/DDBJ whole genome shotgun (WGS) entry which is preliminary data.</text>
</comment>
<dbReference type="Proteomes" id="UP001460270">
    <property type="component" value="Unassembled WGS sequence"/>
</dbReference>
<dbReference type="Gene3D" id="2.60.40.10">
    <property type="entry name" value="Immunoglobulins"/>
    <property type="match status" value="1"/>
</dbReference>
<keyword evidence="3" id="KW-0812">Transmembrane</keyword>
<keyword evidence="6" id="KW-1185">Reference proteome</keyword>
<organism evidence="5 6">
    <name type="scientific">Mugilogobius chulae</name>
    <name type="common">yellowstripe goby</name>
    <dbReference type="NCBI Taxonomy" id="88201"/>
    <lineage>
        <taxon>Eukaryota</taxon>
        <taxon>Metazoa</taxon>
        <taxon>Chordata</taxon>
        <taxon>Craniata</taxon>
        <taxon>Vertebrata</taxon>
        <taxon>Euteleostomi</taxon>
        <taxon>Actinopterygii</taxon>
        <taxon>Neopterygii</taxon>
        <taxon>Teleostei</taxon>
        <taxon>Neoteleostei</taxon>
        <taxon>Acanthomorphata</taxon>
        <taxon>Gobiaria</taxon>
        <taxon>Gobiiformes</taxon>
        <taxon>Gobioidei</taxon>
        <taxon>Gobiidae</taxon>
        <taxon>Gobionellinae</taxon>
        <taxon>Mugilogobius</taxon>
    </lineage>
</organism>
<reference evidence="6" key="1">
    <citation type="submission" date="2024-04" db="EMBL/GenBank/DDBJ databases">
        <title>Salinicola lusitanus LLJ914,a marine bacterium isolated from the Okinawa Trough.</title>
        <authorList>
            <person name="Li J."/>
        </authorList>
    </citation>
    <scope>NUCLEOTIDE SEQUENCE [LARGE SCALE GENOMIC DNA]</scope>
</reference>
<name>A0AAW0P0M4_9GOBI</name>
<accession>A0AAW0P0M4</accession>
<dbReference type="SMART" id="SM00408">
    <property type="entry name" value="IGc2"/>
    <property type="match status" value="1"/>
</dbReference>
<dbReference type="InterPro" id="IPR007110">
    <property type="entry name" value="Ig-like_dom"/>
</dbReference>
<dbReference type="GO" id="GO:0004888">
    <property type="term" value="F:transmembrane signaling receptor activity"/>
    <property type="evidence" value="ECO:0007669"/>
    <property type="project" value="TreeGrafter"/>
</dbReference>
<dbReference type="GO" id="GO:0007166">
    <property type="term" value="P:cell surface receptor signaling pathway"/>
    <property type="evidence" value="ECO:0007669"/>
    <property type="project" value="TreeGrafter"/>
</dbReference>
<dbReference type="GO" id="GO:0009897">
    <property type="term" value="C:external side of plasma membrane"/>
    <property type="evidence" value="ECO:0007669"/>
    <property type="project" value="TreeGrafter"/>
</dbReference>
<keyword evidence="1" id="KW-0732">Signal</keyword>
<dbReference type="AlphaFoldDB" id="A0AAW0P0M4"/>